<proteinExistence type="predicted"/>
<dbReference type="Proteomes" id="UP000245431">
    <property type="component" value="Chromosome PVE_r2"/>
</dbReference>
<dbReference type="EMBL" id="LT599584">
    <property type="protein sequence ID" value="SBW84345.1"/>
    <property type="molecule type" value="Genomic_DNA"/>
</dbReference>
<dbReference type="RefSeq" id="WP_032804761.1">
    <property type="nucleotide sequence ID" value="NZ_AOUH01000028.1"/>
</dbReference>
<protein>
    <submittedName>
        <fullName evidence="1">Uncharacterized protein</fullName>
    </submittedName>
</protein>
<accession>A0A1D3K7W4</accession>
<evidence type="ECO:0000313" key="2">
    <source>
        <dbReference type="Proteomes" id="UP000245431"/>
    </source>
</evidence>
<dbReference type="AlphaFoldDB" id="A0A1D3K7W4"/>
<sequence length="205" mass="22581">MKTTNEAVSTGLAFMLAAAAGIAKSIGDRQKSAALNELLMSAIRLKMGFNPDDARRLDALGMRTCVGVFRPSDETFYSQSCVSGGTFARMWEKARGVKPFKAVLAGHHGEIQANIRVATGVAVLLDGKDDDEMMPRSADLQVWWVTSVDWDNDSIILSRYRLRPEARYPFTRNDAPARRLKLSRSDWEAHMEAVAITKDASSQAA</sequence>
<name>A0A1D3K7W4_PSEVE</name>
<organism evidence="1 2">
    <name type="scientific">Pseudomonas veronii 1YdBTEX2</name>
    <dbReference type="NCBI Taxonomy" id="1295141"/>
    <lineage>
        <taxon>Bacteria</taxon>
        <taxon>Pseudomonadati</taxon>
        <taxon>Pseudomonadota</taxon>
        <taxon>Gammaproteobacteria</taxon>
        <taxon>Pseudomonadales</taxon>
        <taxon>Pseudomonadaceae</taxon>
        <taxon>Pseudomonas</taxon>
    </lineage>
</organism>
<gene>
    <name evidence="1" type="ORF">PVE_R2G0316</name>
</gene>
<evidence type="ECO:0000313" key="1">
    <source>
        <dbReference type="EMBL" id="SBW84345.1"/>
    </source>
</evidence>
<reference evidence="2" key="1">
    <citation type="submission" date="2016-07" db="EMBL/GenBank/DDBJ databases">
        <authorList>
            <person name="Florea S."/>
            <person name="Webb J.S."/>
            <person name="Jaromczyk J."/>
            <person name="Schardl C.L."/>
        </authorList>
    </citation>
    <scope>NUCLEOTIDE SEQUENCE [LARGE SCALE GENOMIC DNA]</scope>
    <source>
        <strain evidence="2">1YdBTEX2</strain>
    </source>
</reference>